<name>A0A409YCU5_9AGAR</name>
<protein>
    <submittedName>
        <fullName evidence="2">Uncharacterized protein</fullName>
    </submittedName>
</protein>
<dbReference type="Proteomes" id="UP000284706">
    <property type="component" value="Unassembled WGS sequence"/>
</dbReference>
<accession>A0A409YCU5</accession>
<dbReference type="AlphaFoldDB" id="A0A409YCU5"/>
<reference evidence="2 3" key="1">
    <citation type="journal article" date="2018" name="Evol. Lett.">
        <title>Horizontal gene cluster transfer increased hallucinogenic mushroom diversity.</title>
        <authorList>
            <person name="Reynolds H.T."/>
            <person name="Vijayakumar V."/>
            <person name="Gluck-Thaler E."/>
            <person name="Korotkin H.B."/>
            <person name="Matheny P.B."/>
            <person name="Slot J.C."/>
        </authorList>
    </citation>
    <scope>NUCLEOTIDE SEQUENCE [LARGE SCALE GENOMIC DNA]</scope>
    <source>
        <strain evidence="2 3">SRW20</strain>
    </source>
</reference>
<gene>
    <name evidence="2" type="ORF">CVT26_012463</name>
</gene>
<dbReference type="EMBL" id="NHYE01000984">
    <property type="protein sequence ID" value="PPR00824.1"/>
    <property type="molecule type" value="Genomic_DNA"/>
</dbReference>
<evidence type="ECO:0000256" key="1">
    <source>
        <dbReference type="SAM" id="MobiDB-lite"/>
    </source>
</evidence>
<feature type="region of interest" description="Disordered" evidence="1">
    <location>
        <begin position="49"/>
        <end position="79"/>
    </location>
</feature>
<evidence type="ECO:0000313" key="2">
    <source>
        <dbReference type="EMBL" id="PPR00824.1"/>
    </source>
</evidence>
<evidence type="ECO:0000313" key="3">
    <source>
        <dbReference type="Proteomes" id="UP000284706"/>
    </source>
</evidence>
<sequence>MFEVKLLDGRYMYSKTVVDAIVITETDNGWLNASNAALNGDRVIPAERANEGVDGMKYGRYQEESNPEEENEQMRINDG</sequence>
<dbReference type="InParanoid" id="A0A409YCU5"/>
<proteinExistence type="predicted"/>
<keyword evidence="3" id="KW-1185">Reference proteome</keyword>
<organism evidence="2 3">
    <name type="scientific">Gymnopilus dilepis</name>
    <dbReference type="NCBI Taxonomy" id="231916"/>
    <lineage>
        <taxon>Eukaryota</taxon>
        <taxon>Fungi</taxon>
        <taxon>Dikarya</taxon>
        <taxon>Basidiomycota</taxon>
        <taxon>Agaricomycotina</taxon>
        <taxon>Agaricomycetes</taxon>
        <taxon>Agaricomycetidae</taxon>
        <taxon>Agaricales</taxon>
        <taxon>Agaricineae</taxon>
        <taxon>Hymenogastraceae</taxon>
        <taxon>Gymnopilus</taxon>
    </lineage>
</organism>
<comment type="caution">
    <text evidence="2">The sequence shown here is derived from an EMBL/GenBank/DDBJ whole genome shotgun (WGS) entry which is preliminary data.</text>
</comment>